<dbReference type="OrthoDB" id="5933722at2"/>
<evidence type="ECO:0000256" key="2">
    <source>
        <dbReference type="ARBA" id="ARBA00022475"/>
    </source>
</evidence>
<name>A0A399SDY3_9BACT</name>
<evidence type="ECO:0000313" key="10">
    <source>
        <dbReference type="Proteomes" id="UP000266005"/>
    </source>
</evidence>
<gene>
    <name evidence="9" type="ORF">D1627_07745</name>
</gene>
<feature type="transmembrane region" description="Helical" evidence="6">
    <location>
        <begin position="718"/>
        <end position="738"/>
    </location>
</feature>
<evidence type="ECO:0000256" key="1">
    <source>
        <dbReference type="ARBA" id="ARBA00004651"/>
    </source>
</evidence>
<sequence length="786" mass="87462">MLQHSLLLIYRNFIRFKSTFVINLIGLSTGLACALLIFLWVKQELAMDSFHEQAKQLYQVMTNHHNASGTVTWEVGPGLLGEALQADMPEIKYAVSSSDIPEKFTVSGSEKHISAAGQFVSKDYFNIFSYQLLHGAKGQVLSNRNGIVISEELALKLFNTTQDVVGKTMQWQILHFKKPVIVTGIFQTMPSTASERYDFFLSFEEFKSMLGSAMHWDNHQAKTYLLLESGVDVEQFNRKLSGFLKTKTPDSNVALFVRPYADKYLYNKYENGVQAGGRIEYVQLFSLIAIFILIIACINFMNLSTAKASRRVKEVGIKKAMGASRRSLILQYLGESMLVAFASLIVALMLVELLVGPFSRLTGMQLSLSYHPLFILGALSLTLFTGLLAGSYPALYLSGFSPATVLRGKLDAFAGELWARKGLVVFQFALSVVLIISVMVVFRQIAYVQTKNLGYSKENIIYFTAEGNVQEKLEAFLDELEKTPGVKSASSGGSILSDYGSTVGLTWPGANPDQAIAFQTLPVNYGMIETLSIKIKAGRSFSREFGADSASIVFNESAIQAMGLQEPIGKVVNVWGENKMIIGVVKDFHFQTLHEKVKPLFFRLEPKPALKVMAKIDAGREKETVENIQALYNRFNPGFVLDYKFLDEAYQALYTSEQRVADLAKYFACLAILISCLGLFGLAAFTAERRKKEIGVRKVLGASEWSIVYLITSDFTKLVLVSVALALPISYFLAANWLENFAYRVELEPWYFMSGGFAALLIAWLTVSTQAFKASKLNPTDCLQNV</sequence>
<evidence type="ECO:0000256" key="6">
    <source>
        <dbReference type="SAM" id="Phobius"/>
    </source>
</evidence>
<feature type="transmembrane region" description="Helical" evidence="6">
    <location>
        <begin position="663"/>
        <end position="687"/>
    </location>
</feature>
<dbReference type="PANTHER" id="PTHR30572">
    <property type="entry name" value="MEMBRANE COMPONENT OF TRANSPORTER-RELATED"/>
    <property type="match status" value="1"/>
</dbReference>
<keyword evidence="5 6" id="KW-0472">Membrane</keyword>
<dbReference type="PANTHER" id="PTHR30572:SF18">
    <property type="entry name" value="ABC-TYPE MACROLIDE FAMILY EXPORT SYSTEM PERMEASE COMPONENT 2"/>
    <property type="match status" value="1"/>
</dbReference>
<dbReference type="GO" id="GO:0022857">
    <property type="term" value="F:transmembrane transporter activity"/>
    <property type="evidence" value="ECO:0007669"/>
    <property type="project" value="TreeGrafter"/>
</dbReference>
<feature type="domain" description="ABC3 transporter permease C-terminal" evidence="7">
    <location>
        <begin position="287"/>
        <end position="402"/>
    </location>
</feature>
<feature type="domain" description="ABC3 transporter permease C-terminal" evidence="7">
    <location>
        <begin position="667"/>
        <end position="779"/>
    </location>
</feature>
<dbReference type="Proteomes" id="UP000266005">
    <property type="component" value="Unassembled WGS sequence"/>
</dbReference>
<evidence type="ECO:0000256" key="5">
    <source>
        <dbReference type="ARBA" id="ARBA00023136"/>
    </source>
</evidence>
<evidence type="ECO:0000313" key="9">
    <source>
        <dbReference type="EMBL" id="RIJ41890.1"/>
    </source>
</evidence>
<accession>A0A399SDY3</accession>
<organism evidence="9 10">
    <name type="scientific">Pontibacter oryzae</name>
    <dbReference type="NCBI Taxonomy" id="2304593"/>
    <lineage>
        <taxon>Bacteria</taxon>
        <taxon>Pseudomonadati</taxon>
        <taxon>Bacteroidota</taxon>
        <taxon>Cytophagia</taxon>
        <taxon>Cytophagales</taxon>
        <taxon>Hymenobacteraceae</taxon>
        <taxon>Pontibacter</taxon>
    </lineage>
</organism>
<proteinExistence type="predicted"/>
<comment type="caution">
    <text evidence="9">The sequence shown here is derived from an EMBL/GenBank/DDBJ whole genome shotgun (WGS) entry which is preliminary data.</text>
</comment>
<dbReference type="GO" id="GO:0005886">
    <property type="term" value="C:plasma membrane"/>
    <property type="evidence" value="ECO:0007669"/>
    <property type="project" value="UniProtKB-SubCell"/>
</dbReference>
<feature type="transmembrane region" description="Helical" evidence="6">
    <location>
        <begin position="281"/>
        <end position="301"/>
    </location>
</feature>
<feature type="domain" description="MacB-like periplasmic core" evidence="8">
    <location>
        <begin position="21"/>
        <end position="240"/>
    </location>
</feature>
<dbReference type="InterPro" id="IPR050250">
    <property type="entry name" value="Macrolide_Exporter_MacB"/>
</dbReference>
<dbReference type="Pfam" id="PF12704">
    <property type="entry name" value="MacB_PCD"/>
    <property type="match status" value="1"/>
</dbReference>
<feature type="transmembrane region" description="Helical" evidence="6">
    <location>
        <begin position="20"/>
        <end position="41"/>
    </location>
</feature>
<keyword evidence="2" id="KW-1003">Cell membrane</keyword>
<feature type="transmembrane region" description="Helical" evidence="6">
    <location>
        <begin position="418"/>
        <end position="442"/>
    </location>
</feature>
<dbReference type="EMBL" id="QWGE01000002">
    <property type="protein sequence ID" value="RIJ41890.1"/>
    <property type="molecule type" value="Genomic_DNA"/>
</dbReference>
<evidence type="ECO:0000259" key="8">
    <source>
        <dbReference type="Pfam" id="PF12704"/>
    </source>
</evidence>
<keyword evidence="4 6" id="KW-1133">Transmembrane helix</keyword>
<feature type="transmembrane region" description="Helical" evidence="6">
    <location>
        <begin position="328"/>
        <end position="351"/>
    </location>
</feature>
<dbReference type="AlphaFoldDB" id="A0A399SDY3"/>
<reference evidence="10" key="1">
    <citation type="submission" date="2018-08" db="EMBL/GenBank/DDBJ databases">
        <title>Mucilaginibacter sp. MYSH2.</title>
        <authorList>
            <person name="Seo T."/>
        </authorList>
    </citation>
    <scope>NUCLEOTIDE SEQUENCE [LARGE SCALE GENOMIC DNA]</scope>
    <source>
        <strain evidence="10">KIRAN</strain>
    </source>
</reference>
<evidence type="ECO:0000256" key="3">
    <source>
        <dbReference type="ARBA" id="ARBA00022692"/>
    </source>
</evidence>
<dbReference type="RefSeq" id="WP_119431634.1">
    <property type="nucleotide sequence ID" value="NZ_QWGE01000002.1"/>
</dbReference>
<comment type="subcellular location">
    <subcellularLocation>
        <location evidence="1">Cell membrane</location>
        <topology evidence="1">Multi-pass membrane protein</topology>
    </subcellularLocation>
</comment>
<keyword evidence="10" id="KW-1185">Reference proteome</keyword>
<protein>
    <submittedName>
        <fullName evidence="9">ABC transporter permease</fullName>
    </submittedName>
</protein>
<evidence type="ECO:0000259" key="7">
    <source>
        <dbReference type="Pfam" id="PF02687"/>
    </source>
</evidence>
<keyword evidence="3 6" id="KW-0812">Transmembrane</keyword>
<dbReference type="Pfam" id="PF02687">
    <property type="entry name" value="FtsX"/>
    <property type="match status" value="2"/>
</dbReference>
<evidence type="ECO:0000256" key="4">
    <source>
        <dbReference type="ARBA" id="ARBA00022989"/>
    </source>
</evidence>
<feature type="transmembrane region" description="Helical" evidence="6">
    <location>
        <begin position="371"/>
        <end position="397"/>
    </location>
</feature>
<dbReference type="InterPro" id="IPR003838">
    <property type="entry name" value="ABC3_permease_C"/>
</dbReference>
<dbReference type="InterPro" id="IPR025857">
    <property type="entry name" value="MacB_PCD"/>
</dbReference>
<feature type="transmembrane region" description="Helical" evidence="6">
    <location>
        <begin position="750"/>
        <end position="767"/>
    </location>
</feature>